<evidence type="ECO:0000313" key="9">
    <source>
        <dbReference type="Proteomes" id="UP001445335"/>
    </source>
</evidence>
<accession>A0AAW1SCV4</accession>
<feature type="binding site" evidence="6">
    <location>
        <position position="193"/>
    </location>
    <ligand>
        <name>chlorophyll a</name>
        <dbReference type="ChEBI" id="CHEBI:58416"/>
        <label>1</label>
    </ligand>
</feature>
<dbReference type="Pfam" id="PF00504">
    <property type="entry name" value="Chloroa_b-bind"/>
    <property type="match status" value="1"/>
</dbReference>
<keyword evidence="4 7" id="KW-0934">Plastid</keyword>
<keyword evidence="9" id="KW-1185">Reference proteome</keyword>
<reference evidence="8 9" key="1">
    <citation type="journal article" date="2024" name="Nat. Commun.">
        <title>Phylogenomics reveals the evolutionary origins of lichenization in chlorophyte algae.</title>
        <authorList>
            <person name="Puginier C."/>
            <person name="Libourel C."/>
            <person name="Otte J."/>
            <person name="Skaloud P."/>
            <person name="Haon M."/>
            <person name="Grisel S."/>
            <person name="Petersen M."/>
            <person name="Berrin J.G."/>
            <person name="Delaux P.M."/>
            <person name="Dal Grande F."/>
            <person name="Keller J."/>
        </authorList>
    </citation>
    <scope>NUCLEOTIDE SEQUENCE [LARGE SCALE GENOMIC DNA]</scope>
    <source>
        <strain evidence="8 9">SAG 245.80</strain>
    </source>
</reference>
<evidence type="ECO:0000256" key="4">
    <source>
        <dbReference type="ARBA" id="ARBA00022640"/>
    </source>
</evidence>
<comment type="function">
    <text evidence="7">The light-harvesting complex (LHC) functions as a light receptor, it captures and delivers excitation energy to photosystems with which it is closely associated.</text>
</comment>
<protein>
    <recommendedName>
        <fullName evidence="7">Chlorophyll a-b binding protein, chloroplastic</fullName>
    </recommendedName>
</protein>
<feature type="binding site" description="axial binding residue" evidence="6">
    <location>
        <position position="126"/>
    </location>
    <ligand>
        <name>chlorophyll b</name>
        <dbReference type="ChEBI" id="CHEBI:61721"/>
        <label>1</label>
    </ligand>
    <ligandPart>
        <name>Mg</name>
        <dbReference type="ChEBI" id="CHEBI:25107"/>
    </ligandPart>
</feature>
<comment type="caution">
    <text evidence="8">The sequence shown here is derived from an EMBL/GenBank/DDBJ whole genome shotgun (WGS) entry which is preliminary data.</text>
</comment>
<comment type="similarity">
    <text evidence="7">Belongs to the light-harvesting chlorophyll a/b-binding (LHC) protein family.</text>
</comment>
<gene>
    <name evidence="8" type="ORF">WJX81_005630</name>
</gene>
<dbReference type="GO" id="GO:0016168">
    <property type="term" value="F:chlorophyll binding"/>
    <property type="evidence" value="ECO:0007669"/>
    <property type="project" value="UniProtKB-KW"/>
</dbReference>
<dbReference type="InterPro" id="IPR022796">
    <property type="entry name" value="Chloroa_b-bind"/>
</dbReference>
<dbReference type="Proteomes" id="UP001445335">
    <property type="component" value="Unassembled WGS sequence"/>
</dbReference>
<evidence type="ECO:0000256" key="2">
    <source>
        <dbReference type="ARBA" id="ARBA00022528"/>
    </source>
</evidence>
<proteinExistence type="inferred from homology"/>
<evidence type="ECO:0000256" key="3">
    <source>
        <dbReference type="ARBA" id="ARBA00022531"/>
    </source>
</evidence>
<evidence type="ECO:0000256" key="6">
    <source>
        <dbReference type="PIRSR" id="PIRSR601344-1"/>
    </source>
</evidence>
<dbReference type="EMBL" id="JALJOU010000004">
    <property type="protein sequence ID" value="KAK9844139.1"/>
    <property type="molecule type" value="Genomic_DNA"/>
</dbReference>
<name>A0AAW1SCV4_9CHLO</name>
<dbReference type="InterPro" id="IPR001344">
    <property type="entry name" value="Chloro_AB-bd_pln"/>
</dbReference>
<keyword evidence="3 7" id="KW-0602">Photosynthesis</keyword>
<dbReference type="GO" id="GO:0009523">
    <property type="term" value="C:photosystem II"/>
    <property type="evidence" value="ECO:0007669"/>
    <property type="project" value="UniProtKB-KW"/>
</dbReference>
<keyword evidence="7" id="KW-0793">Thylakoid</keyword>
<feature type="binding site" description="axial binding residue" evidence="6">
    <location>
        <position position="220"/>
    </location>
    <ligand>
        <name>chlorophyll a</name>
        <dbReference type="ChEBI" id="CHEBI:58416"/>
        <label>4</label>
    </ligand>
    <ligandPart>
        <name>Mg</name>
        <dbReference type="ChEBI" id="CHEBI:25107"/>
    </ligandPart>
</feature>
<keyword evidence="7" id="KW-0604">Photosystem II</keyword>
<keyword evidence="2 7" id="KW-0150">Chloroplast</keyword>
<dbReference type="GO" id="GO:0009522">
    <property type="term" value="C:photosystem I"/>
    <property type="evidence" value="ECO:0007669"/>
    <property type="project" value="UniProtKB-KW"/>
</dbReference>
<organism evidence="8 9">
    <name type="scientific">Elliptochloris bilobata</name>
    <dbReference type="NCBI Taxonomy" id="381761"/>
    <lineage>
        <taxon>Eukaryota</taxon>
        <taxon>Viridiplantae</taxon>
        <taxon>Chlorophyta</taxon>
        <taxon>core chlorophytes</taxon>
        <taxon>Trebouxiophyceae</taxon>
        <taxon>Trebouxiophyceae incertae sedis</taxon>
        <taxon>Elliptochloris clade</taxon>
        <taxon>Elliptochloris</taxon>
    </lineage>
</organism>
<sequence>MAALTSSIIGSRPLAAPVAAPARLRSPAARSAVVAQAARPLWLPGSNPPAHLDGSLPGDFGWDPLGLGADPDRLKWFAESERVHCRWAMLAVAGILVQEIVRPDVFWYDAAVKVDIGGPEKILGLVAFELFAMHWVEVKRGQDFNNPGSQDQDPIFSNYRLPKHEVGYPGGIFAPFIPGDLAELKVKEIKNGRLAMLAFVGFVMAAQVTGLGPLAALGQHLSDPISTTIFSKAAVIPGQAFGPTCQIPPVTPYGGINIPTPCVLPGLWP</sequence>
<feature type="binding site" evidence="6">
    <location>
        <position position="84"/>
    </location>
    <ligand>
        <name>chlorophyll a</name>
        <dbReference type="ChEBI" id="CHEBI:58416"/>
        <label>1</label>
    </ligand>
</feature>
<keyword evidence="1 6" id="KW-0148">Chlorophyll</keyword>
<keyword evidence="5 7" id="KW-0157">Chromophore</keyword>
<dbReference type="GO" id="GO:0009535">
    <property type="term" value="C:chloroplast thylakoid membrane"/>
    <property type="evidence" value="ECO:0007669"/>
    <property type="project" value="UniProtKB-SubCell"/>
</dbReference>
<evidence type="ECO:0000256" key="5">
    <source>
        <dbReference type="ARBA" id="ARBA00022991"/>
    </source>
</evidence>
<feature type="binding site" evidence="6">
    <location>
        <position position="81"/>
    </location>
    <ligand>
        <name>chlorophyll a</name>
        <dbReference type="ChEBI" id="CHEBI:58416"/>
        <label>1</label>
    </ligand>
</feature>
<dbReference type="PANTHER" id="PTHR21649">
    <property type="entry name" value="CHLOROPHYLL A/B BINDING PROTEIN"/>
    <property type="match status" value="1"/>
</dbReference>
<feature type="binding site" evidence="6">
    <location>
        <position position="187"/>
    </location>
    <ligand>
        <name>chlorophyll a</name>
        <dbReference type="ChEBI" id="CHEBI:58416"/>
        <label>1</label>
    </ligand>
</feature>
<dbReference type="Gene3D" id="1.10.3460.10">
    <property type="entry name" value="Chlorophyll a/b binding protein domain"/>
    <property type="match status" value="1"/>
</dbReference>
<feature type="binding site" evidence="6">
    <location>
        <position position="62"/>
    </location>
    <ligand>
        <name>chlorophyll a</name>
        <dbReference type="ChEBI" id="CHEBI:58416"/>
        <label>1</label>
    </ligand>
</feature>
<comment type="subcellular location">
    <subcellularLocation>
        <location evidence="7">Plastid</location>
        <location evidence="7">Chloroplast thylakoid membrane</location>
    </subcellularLocation>
</comment>
<dbReference type="SUPFAM" id="SSF103511">
    <property type="entry name" value="Chlorophyll a-b binding protein"/>
    <property type="match status" value="1"/>
</dbReference>
<keyword evidence="7" id="KW-0603">Photosystem I</keyword>
<evidence type="ECO:0000256" key="7">
    <source>
        <dbReference type="RuleBase" id="RU363080"/>
    </source>
</evidence>
<evidence type="ECO:0000256" key="1">
    <source>
        <dbReference type="ARBA" id="ARBA00022494"/>
    </source>
</evidence>
<feature type="binding site" description="axial binding residue" evidence="6">
    <location>
        <position position="86"/>
    </location>
    <ligand>
        <name>chlorophyll b</name>
        <dbReference type="ChEBI" id="CHEBI:61721"/>
        <label>1</label>
    </ligand>
    <ligandPart>
        <name>Mg</name>
        <dbReference type="ChEBI" id="CHEBI:25107"/>
    </ligandPart>
</feature>
<feature type="binding site" evidence="6">
    <location>
        <position position="191"/>
    </location>
    <ligand>
        <name>chlorophyll a</name>
        <dbReference type="ChEBI" id="CHEBI:58416"/>
        <label>1</label>
    </ligand>
</feature>
<feature type="binding site" description="axial binding residue" evidence="6">
    <location>
        <position position="161"/>
    </location>
    <ligand>
        <name>chlorophyll b</name>
        <dbReference type="ChEBI" id="CHEBI:61721"/>
        <label>1</label>
    </ligand>
    <ligandPart>
        <name>Mg</name>
        <dbReference type="ChEBI" id="CHEBI:25107"/>
    </ligandPart>
</feature>
<evidence type="ECO:0000313" key="8">
    <source>
        <dbReference type="EMBL" id="KAK9844139.1"/>
    </source>
</evidence>
<dbReference type="AlphaFoldDB" id="A0AAW1SCV4"/>
<dbReference type="GO" id="GO:0009765">
    <property type="term" value="P:photosynthesis, light harvesting"/>
    <property type="evidence" value="ECO:0007669"/>
    <property type="project" value="InterPro"/>
</dbReference>
<feature type="binding site" evidence="6">
    <location>
        <position position="188"/>
    </location>
    <ligand>
        <name>chlorophyll a</name>
        <dbReference type="ChEBI" id="CHEBI:58416"/>
        <label>1</label>
    </ligand>
</feature>